<dbReference type="SUPFAM" id="SSF48371">
    <property type="entry name" value="ARM repeat"/>
    <property type="match status" value="1"/>
</dbReference>
<proteinExistence type="predicted"/>
<keyword evidence="3" id="KW-1185">Reference proteome</keyword>
<dbReference type="InterPro" id="IPR001263">
    <property type="entry name" value="PI3K_accessory_dom"/>
</dbReference>
<comment type="caution">
    <text evidence="2">The sequence shown here is derived from an EMBL/GenBank/DDBJ whole genome shotgun (WGS) entry which is preliminary data.</text>
</comment>
<dbReference type="AlphaFoldDB" id="A0ABD0NAR5"/>
<evidence type="ECO:0000313" key="3">
    <source>
        <dbReference type="Proteomes" id="UP001529510"/>
    </source>
</evidence>
<gene>
    <name evidence="2" type="ORF">M9458_046461</name>
</gene>
<dbReference type="Proteomes" id="UP001529510">
    <property type="component" value="Unassembled WGS sequence"/>
</dbReference>
<feature type="non-terminal residue" evidence="2">
    <location>
        <position position="75"/>
    </location>
</feature>
<organism evidence="2 3">
    <name type="scientific">Cirrhinus mrigala</name>
    <name type="common">Mrigala</name>
    <dbReference type="NCBI Taxonomy" id="683832"/>
    <lineage>
        <taxon>Eukaryota</taxon>
        <taxon>Metazoa</taxon>
        <taxon>Chordata</taxon>
        <taxon>Craniata</taxon>
        <taxon>Vertebrata</taxon>
        <taxon>Euteleostomi</taxon>
        <taxon>Actinopterygii</taxon>
        <taxon>Neopterygii</taxon>
        <taxon>Teleostei</taxon>
        <taxon>Ostariophysi</taxon>
        <taxon>Cypriniformes</taxon>
        <taxon>Cyprinidae</taxon>
        <taxon>Labeoninae</taxon>
        <taxon>Labeonini</taxon>
        <taxon>Cirrhinus</taxon>
    </lineage>
</organism>
<dbReference type="InterPro" id="IPR042236">
    <property type="entry name" value="PI3K_accessory_sf"/>
</dbReference>
<dbReference type="Pfam" id="PF00613">
    <property type="entry name" value="PI3Ka"/>
    <property type="match status" value="1"/>
</dbReference>
<sequence>VNYVLSPFPGMQSKRIGHFFFWYLRSEVAGCPFFRQRMAVILEAYMLGCGEAMLTEFQLQVQVVNCLHDVALTVK</sequence>
<dbReference type="InterPro" id="IPR016024">
    <property type="entry name" value="ARM-type_fold"/>
</dbReference>
<dbReference type="PROSITE" id="PS51545">
    <property type="entry name" value="PIK_HELICAL"/>
    <property type="match status" value="1"/>
</dbReference>
<evidence type="ECO:0000313" key="2">
    <source>
        <dbReference type="EMBL" id="KAL0158385.1"/>
    </source>
</evidence>
<reference evidence="2 3" key="1">
    <citation type="submission" date="2024-05" db="EMBL/GenBank/DDBJ databases">
        <title>Genome sequencing and assembly of Indian major carp, Cirrhinus mrigala (Hamilton, 1822).</title>
        <authorList>
            <person name="Mohindra V."/>
            <person name="Chowdhury L.M."/>
            <person name="Lal K."/>
            <person name="Jena J.K."/>
        </authorList>
    </citation>
    <scope>NUCLEOTIDE SEQUENCE [LARGE SCALE GENOMIC DNA]</scope>
    <source>
        <strain evidence="2">CM1030</strain>
        <tissue evidence="2">Blood</tissue>
    </source>
</reference>
<accession>A0ABD0NAR5</accession>
<protein>
    <recommendedName>
        <fullName evidence="1">PIK helical domain-containing protein</fullName>
    </recommendedName>
</protein>
<feature type="non-terminal residue" evidence="2">
    <location>
        <position position="1"/>
    </location>
</feature>
<feature type="domain" description="PIK helical" evidence="1">
    <location>
        <begin position="1"/>
        <end position="48"/>
    </location>
</feature>
<evidence type="ECO:0000259" key="1">
    <source>
        <dbReference type="PROSITE" id="PS51545"/>
    </source>
</evidence>
<name>A0ABD0NAR5_CIRMR</name>
<dbReference type="EMBL" id="JAMKFB020000023">
    <property type="protein sequence ID" value="KAL0158385.1"/>
    <property type="molecule type" value="Genomic_DNA"/>
</dbReference>
<dbReference type="Gene3D" id="1.25.40.70">
    <property type="entry name" value="Phosphatidylinositol 3-kinase, accessory domain (PIK)"/>
    <property type="match status" value="1"/>
</dbReference>